<organism evidence="2 3">
    <name type="scientific">Agromyces protaetiae</name>
    <dbReference type="NCBI Taxonomy" id="2509455"/>
    <lineage>
        <taxon>Bacteria</taxon>
        <taxon>Bacillati</taxon>
        <taxon>Actinomycetota</taxon>
        <taxon>Actinomycetes</taxon>
        <taxon>Micrococcales</taxon>
        <taxon>Microbacteriaceae</taxon>
        <taxon>Agromyces</taxon>
    </lineage>
</organism>
<name>A0A4V0YGT1_9MICO</name>
<dbReference type="Proteomes" id="UP000291259">
    <property type="component" value="Chromosome"/>
</dbReference>
<evidence type="ECO:0000313" key="3">
    <source>
        <dbReference type="Proteomes" id="UP000291259"/>
    </source>
</evidence>
<feature type="transmembrane region" description="Helical" evidence="1">
    <location>
        <begin position="115"/>
        <end position="137"/>
    </location>
</feature>
<accession>A0A4V0YGT1</accession>
<keyword evidence="1" id="KW-0472">Membrane</keyword>
<sequence length="141" mass="15297">MHPSDVVSGIAEVIGWIALSVGVLCLLIALLIRLVDGRWLPTDAVVTGGGGTPGQLDPDSLPALVRWFAGGEFHERELDEQEFAHVVNRDEQPAFYCERDPGHVRLNERPIGRRILRTLGIVLASIGVVALATGTILELTR</sequence>
<dbReference type="AlphaFoldDB" id="A0A4V0YGT1"/>
<keyword evidence="1" id="KW-0812">Transmembrane</keyword>
<dbReference type="KEGG" id="agf:ET445_02010"/>
<evidence type="ECO:0000256" key="1">
    <source>
        <dbReference type="SAM" id="Phobius"/>
    </source>
</evidence>
<keyword evidence="1" id="KW-1133">Transmembrane helix</keyword>
<feature type="transmembrane region" description="Helical" evidence="1">
    <location>
        <begin position="13"/>
        <end position="32"/>
    </location>
</feature>
<dbReference type="EMBL" id="CP035491">
    <property type="protein sequence ID" value="QAY72291.1"/>
    <property type="molecule type" value="Genomic_DNA"/>
</dbReference>
<dbReference type="OrthoDB" id="4991083at2"/>
<evidence type="ECO:0008006" key="4">
    <source>
        <dbReference type="Google" id="ProtNLM"/>
    </source>
</evidence>
<reference evidence="2 3" key="1">
    <citation type="submission" date="2019-01" db="EMBL/GenBank/DDBJ databases">
        <title>Genome sequencing of strain FW100M-8.</title>
        <authorList>
            <person name="Heo J."/>
            <person name="Kim S.-J."/>
            <person name="Kim J.-S."/>
            <person name="Hong S.-B."/>
            <person name="Kwon S.-W."/>
        </authorList>
    </citation>
    <scope>NUCLEOTIDE SEQUENCE [LARGE SCALE GENOMIC DNA]</scope>
    <source>
        <strain evidence="2 3">FW100M-8</strain>
    </source>
</reference>
<protein>
    <recommendedName>
        <fullName evidence="4">DUF3592 domain-containing protein</fullName>
    </recommendedName>
</protein>
<gene>
    <name evidence="2" type="ORF">ET445_02010</name>
</gene>
<dbReference type="RefSeq" id="WP_129188368.1">
    <property type="nucleotide sequence ID" value="NZ_CP035491.1"/>
</dbReference>
<keyword evidence="3" id="KW-1185">Reference proteome</keyword>
<evidence type="ECO:0000313" key="2">
    <source>
        <dbReference type="EMBL" id="QAY72291.1"/>
    </source>
</evidence>
<proteinExistence type="predicted"/>